<dbReference type="EMBL" id="VXIV02000984">
    <property type="protein sequence ID" value="KAF6034846.1"/>
    <property type="molecule type" value="Genomic_DNA"/>
</dbReference>
<dbReference type="Gene3D" id="1.10.630.10">
    <property type="entry name" value="Cytochrome P450"/>
    <property type="match status" value="1"/>
</dbReference>
<evidence type="ECO:0000313" key="9">
    <source>
        <dbReference type="EMBL" id="KAF6034846.1"/>
    </source>
</evidence>
<reference evidence="9" key="1">
    <citation type="submission" date="2020-06" db="EMBL/GenBank/DDBJ databases">
        <title>Draft genome of Bugula neritina, a colonial animal packing powerful symbionts and potential medicines.</title>
        <authorList>
            <person name="Rayko M."/>
        </authorList>
    </citation>
    <scope>NUCLEOTIDE SEQUENCE [LARGE SCALE GENOMIC DNA]</scope>
    <source>
        <strain evidence="9">Kwan_BN1</strain>
    </source>
</reference>
<evidence type="ECO:0000256" key="6">
    <source>
        <dbReference type="ARBA" id="ARBA00023033"/>
    </source>
</evidence>
<comment type="similarity">
    <text evidence="1 8">Belongs to the cytochrome P450 family.</text>
</comment>
<comment type="caution">
    <text evidence="9">The sequence shown here is derived from an EMBL/GenBank/DDBJ whole genome shotgun (WGS) entry which is preliminary data.</text>
</comment>
<name>A0A7J7KBA6_BUGNE</name>
<keyword evidence="6 8" id="KW-0503">Monooxygenase</keyword>
<protein>
    <recommendedName>
        <fullName evidence="11">Cytochrome P450</fullName>
    </recommendedName>
</protein>
<dbReference type="GO" id="GO:0005506">
    <property type="term" value="F:iron ion binding"/>
    <property type="evidence" value="ECO:0007669"/>
    <property type="project" value="InterPro"/>
</dbReference>
<comment type="cofactor">
    <cofactor evidence="7">
        <name>heme</name>
        <dbReference type="ChEBI" id="CHEBI:30413"/>
    </cofactor>
</comment>
<keyword evidence="10" id="KW-1185">Reference proteome</keyword>
<evidence type="ECO:0000256" key="2">
    <source>
        <dbReference type="ARBA" id="ARBA00022617"/>
    </source>
</evidence>
<proteinExistence type="inferred from homology"/>
<dbReference type="OrthoDB" id="2789670at2759"/>
<evidence type="ECO:0008006" key="11">
    <source>
        <dbReference type="Google" id="ProtNLM"/>
    </source>
</evidence>
<dbReference type="InterPro" id="IPR036396">
    <property type="entry name" value="Cyt_P450_sf"/>
</dbReference>
<evidence type="ECO:0000313" key="10">
    <source>
        <dbReference type="Proteomes" id="UP000593567"/>
    </source>
</evidence>
<gene>
    <name evidence="9" type="ORF">EB796_006846</name>
</gene>
<dbReference type="InterPro" id="IPR017972">
    <property type="entry name" value="Cyt_P450_CS"/>
</dbReference>
<evidence type="ECO:0000256" key="7">
    <source>
        <dbReference type="PIRSR" id="PIRSR602401-1"/>
    </source>
</evidence>
<evidence type="ECO:0000256" key="5">
    <source>
        <dbReference type="ARBA" id="ARBA00023004"/>
    </source>
</evidence>
<evidence type="ECO:0000256" key="4">
    <source>
        <dbReference type="ARBA" id="ARBA00023002"/>
    </source>
</evidence>
<dbReference type="InterPro" id="IPR002401">
    <property type="entry name" value="Cyt_P450_E_grp-I"/>
</dbReference>
<dbReference type="PANTHER" id="PTHR24289:SF1">
    <property type="entry name" value="STEROID 17-ALPHA-HYDROXYLASE_17,20 LYASE"/>
    <property type="match status" value="1"/>
</dbReference>
<keyword evidence="3 7" id="KW-0479">Metal-binding</keyword>
<dbReference type="GO" id="GO:0042446">
    <property type="term" value="P:hormone biosynthetic process"/>
    <property type="evidence" value="ECO:0007669"/>
    <property type="project" value="TreeGrafter"/>
</dbReference>
<accession>A0A7J7KBA6</accession>
<feature type="binding site" description="axial binding residue" evidence="7">
    <location>
        <position position="440"/>
    </location>
    <ligand>
        <name>heme</name>
        <dbReference type="ChEBI" id="CHEBI:30413"/>
    </ligand>
    <ligandPart>
        <name>Fe</name>
        <dbReference type="ChEBI" id="CHEBI:18248"/>
    </ligandPart>
</feature>
<evidence type="ECO:0000256" key="1">
    <source>
        <dbReference type="ARBA" id="ARBA00010617"/>
    </source>
</evidence>
<keyword evidence="2 7" id="KW-0349">Heme</keyword>
<dbReference type="Pfam" id="PF00067">
    <property type="entry name" value="p450"/>
    <property type="match status" value="1"/>
</dbReference>
<evidence type="ECO:0000256" key="8">
    <source>
        <dbReference type="RuleBase" id="RU000461"/>
    </source>
</evidence>
<dbReference type="GO" id="GO:0020037">
    <property type="term" value="F:heme binding"/>
    <property type="evidence" value="ECO:0007669"/>
    <property type="project" value="InterPro"/>
</dbReference>
<dbReference type="PRINTS" id="PR00463">
    <property type="entry name" value="EP450I"/>
</dbReference>
<evidence type="ECO:0000256" key="3">
    <source>
        <dbReference type="ARBA" id="ARBA00022723"/>
    </source>
</evidence>
<dbReference type="AlphaFoldDB" id="A0A7J7KBA6"/>
<dbReference type="PROSITE" id="PS00086">
    <property type="entry name" value="CYTOCHROME_P450"/>
    <property type="match status" value="1"/>
</dbReference>
<organism evidence="9 10">
    <name type="scientific">Bugula neritina</name>
    <name type="common">Brown bryozoan</name>
    <name type="synonym">Sertularia neritina</name>
    <dbReference type="NCBI Taxonomy" id="10212"/>
    <lineage>
        <taxon>Eukaryota</taxon>
        <taxon>Metazoa</taxon>
        <taxon>Spiralia</taxon>
        <taxon>Lophotrochozoa</taxon>
        <taxon>Bryozoa</taxon>
        <taxon>Gymnolaemata</taxon>
        <taxon>Cheilostomatida</taxon>
        <taxon>Flustrina</taxon>
        <taxon>Buguloidea</taxon>
        <taxon>Bugulidae</taxon>
        <taxon>Bugula</taxon>
    </lineage>
</organism>
<dbReference type="GO" id="GO:0004508">
    <property type="term" value="F:steroid 17-alpha-monooxygenase activity"/>
    <property type="evidence" value="ECO:0007669"/>
    <property type="project" value="TreeGrafter"/>
</dbReference>
<dbReference type="InterPro" id="IPR001128">
    <property type="entry name" value="Cyt_P450"/>
</dbReference>
<sequence>MVLATTPVLIAGTLALLAYLLLKWLEDPLRKIPGPRGLPFIGNTLSVDPTKLHMILYDWAEKYGDIMKISLFNTPMVVVNSTELAYDVLVKTGTDFQGRPPVPRANRVASTNLAFRSVDEPRYQQRRHYAIKAIKGYGEGVTTITLIDDITKQDGRPIDVDQLCYGFLCCGMASLLYGEEHAYDDPVCQSISRMTTEVLKAVDPISLGILLDSFPILFKQNIILKQTQMQIRKTRELVDESLYRKIAEHKAEFDENCLKGVLDQLILIQKQEVGTDDPVMDDGAIEGIMADLIVGGMETSHTVLCQAFLDFLHEPDLQKRLQNEIDSQFDSTHVITLKDRPKLPLLQAYMYENLRYKTVSPTLIPHRTIRDTELAGYKILANTNVLVNAFYTSHNPRVYKDPFTIRPERFLDENGAVVPPGHPARYNSVGLSFGSGMKGCIGKNFAETRIFLFLANILQKFIVLPVGKLPDRDVKNYKWVAVLKPPSVSAKFIRRQ</sequence>
<dbReference type="GO" id="GO:0042448">
    <property type="term" value="P:progesterone metabolic process"/>
    <property type="evidence" value="ECO:0007669"/>
    <property type="project" value="TreeGrafter"/>
</dbReference>
<keyword evidence="4 8" id="KW-0560">Oxidoreductase</keyword>
<dbReference type="SUPFAM" id="SSF48264">
    <property type="entry name" value="Cytochrome P450"/>
    <property type="match status" value="1"/>
</dbReference>
<dbReference type="Proteomes" id="UP000593567">
    <property type="component" value="Unassembled WGS sequence"/>
</dbReference>
<dbReference type="PANTHER" id="PTHR24289">
    <property type="entry name" value="STEROID 17-ALPHA-HYDROXYLASE/17,20 LYASE"/>
    <property type="match status" value="1"/>
</dbReference>
<keyword evidence="5 7" id="KW-0408">Iron</keyword>